<feature type="region of interest" description="Disordered" evidence="9">
    <location>
        <begin position="33"/>
        <end position="59"/>
    </location>
</feature>
<feature type="transmembrane region" description="Helical" evidence="10">
    <location>
        <begin position="313"/>
        <end position="335"/>
    </location>
</feature>
<evidence type="ECO:0000256" key="1">
    <source>
        <dbReference type="ARBA" id="ARBA00004141"/>
    </source>
</evidence>
<dbReference type="InterPro" id="IPR017452">
    <property type="entry name" value="GPCR_Rhodpsn_7TM"/>
</dbReference>
<proteinExistence type="predicted"/>
<evidence type="ECO:0000256" key="4">
    <source>
        <dbReference type="ARBA" id="ARBA00023040"/>
    </source>
</evidence>
<feature type="domain" description="G-protein coupled receptors family 1 profile" evidence="11">
    <location>
        <begin position="109"/>
        <end position="334"/>
    </location>
</feature>
<keyword evidence="6 12" id="KW-0675">Receptor</keyword>
<dbReference type="PANTHER" id="PTHR24232:SF107">
    <property type="entry name" value="HYDROXYCARBOXYLIC ACID RECEPTOR 2-LIKE"/>
    <property type="match status" value="1"/>
</dbReference>
<dbReference type="EMBL" id="MU551704">
    <property type="protein sequence ID" value="KAI5617501.1"/>
    <property type="molecule type" value="Genomic_DNA"/>
</dbReference>
<feature type="transmembrane region" description="Helical" evidence="10">
    <location>
        <begin position="279"/>
        <end position="307"/>
    </location>
</feature>
<name>A0AAD5FHZ3_SILAS</name>
<dbReference type="Pfam" id="PF00001">
    <property type="entry name" value="7tm_1"/>
    <property type="match status" value="1"/>
</dbReference>
<evidence type="ECO:0000256" key="3">
    <source>
        <dbReference type="ARBA" id="ARBA00022989"/>
    </source>
</evidence>
<comment type="caution">
    <text evidence="12">The sequence shown here is derived from an EMBL/GenBank/DDBJ whole genome shotgun (WGS) entry which is preliminary data.</text>
</comment>
<comment type="subcellular location">
    <subcellularLocation>
        <location evidence="1">Membrane</location>
        <topology evidence="1">Multi-pass membrane protein</topology>
    </subcellularLocation>
</comment>
<feature type="transmembrane region" description="Helical" evidence="10">
    <location>
        <begin position="201"/>
        <end position="224"/>
    </location>
</feature>
<keyword evidence="7" id="KW-0325">Glycoprotein</keyword>
<evidence type="ECO:0000313" key="12">
    <source>
        <dbReference type="EMBL" id="KAI5617501.1"/>
    </source>
</evidence>
<evidence type="ECO:0000313" key="13">
    <source>
        <dbReference type="Proteomes" id="UP001205998"/>
    </source>
</evidence>
<dbReference type="Proteomes" id="UP001205998">
    <property type="component" value="Unassembled WGS sequence"/>
</dbReference>
<accession>A0AAD5FHZ3</accession>
<reference evidence="12" key="1">
    <citation type="submission" date="2018-07" db="EMBL/GenBank/DDBJ databases">
        <title>Comparative genomics of catfishes provides insights into carnivory and benthic adaptation.</title>
        <authorList>
            <person name="Zhang Y."/>
            <person name="Wang D."/>
            <person name="Peng Z."/>
            <person name="Zheng S."/>
            <person name="Shao F."/>
            <person name="Tao W."/>
        </authorList>
    </citation>
    <scope>NUCLEOTIDE SEQUENCE</scope>
    <source>
        <strain evidence="12">Chongqing</strain>
    </source>
</reference>
<keyword evidence="13" id="KW-1185">Reference proteome</keyword>
<feature type="transmembrane region" description="Helical" evidence="10">
    <location>
        <begin position="230"/>
        <end position="258"/>
    </location>
</feature>
<evidence type="ECO:0000256" key="8">
    <source>
        <dbReference type="ARBA" id="ARBA00023224"/>
    </source>
</evidence>
<dbReference type="GO" id="GO:0005886">
    <property type="term" value="C:plasma membrane"/>
    <property type="evidence" value="ECO:0007669"/>
    <property type="project" value="TreeGrafter"/>
</dbReference>
<dbReference type="GO" id="GO:0035025">
    <property type="term" value="P:positive regulation of Rho protein signal transduction"/>
    <property type="evidence" value="ECO:0007669"/>
    <property type="project" value="TreeGrafter"/>
</dbReference>
<keyword evidence="5 10" id="KW-0472">Membrane</keyword>
<feature type="transmembrane region" description="Helical" evidence="10">
    <location>
        <begin position="129"/>
        <end position="151"/>
    </location>
</feature>
<dbReference type="GO" id="GO:0007200">
    <property type="term" value="P:phospholipase C-activating G protein-coupled receptor signaling pathway"/>
    <property type="evidence" value="ECO:0007669"/>
    <property type="project" value="TreeGrafter"/>
</dbReference>
<keyword evidence="2 10" id="KW-0812">Transmembrane</keyword>
<dbReference type="Gene3D" id="1.20.1070.10">
    <property type="entry name" value="Rhodopsin 7-helix transmembrane proteins"/>
    <property type="match status" value="1"/>
</dbReference>
<gene>
    <name evidence="12" type="ORF">C0J50_23053</name>
</gene>
<feature type="compositionally biased region" description="Polar residues" evidence="9">
    <location>
        <begin position="39"/>
        <end position="59"/>
    </location>
</feature>
<protein>
    <submittedName>
        <fullName evidence="12">Uracil nucleotide/cysteinyl leukotriene receptor-like</fullName>
    </submittedName>
</protein>
<sequence length="342" mass="38614">MMSPNDNDPKHPSRLFKSYLFKKDINGVLHQMTWPPQSPSLNPRKSSQQALNTPGNSSRIPEASTGLEMNFTELSTSQNASNNFTFHRPLSSYIYLSGYSINVILGLPINSYVLWLICTGKGSGIAAEFFSINLSVCEILFCLGSLEFLPISVCPKLYYVACFIVALPNAGRPLINCVICFERYLAVLYPVSFLKYKPLRYRLACSTVIWITTLGYCVYSLFALTLNDMYMFLCAYLPLYFLLLTVKLFCSLAIFRALKYPGPGQHSKDKEANTMKKKAITVILIITVTMIFQYAPMFFVGILYKTLSVAEFNLLWCIVVVIFLLLGYVNPFLYINRVGSLS</sequence>
<evidence type="ECO:0000256" key="9">
    <source>
        <dbReference type="SAM" id="MobiDB-lite"/>
    </source>
</evidence>
<dbReference type="GO" id="GO:0004930">
    <property type="term" value="F:G protein-coupled receptor activity"/>
    <property type="evidence" value="ECO:0007669"/>
    <property type="project" value="UniProtKB-KW"/>
</dbReference>
<organism evidence="12 13">
    <name type="scientific">Silurus asotus</name>
    <name type="common">Amur catfish</name>
    <name type="synonym">Parasilurus asotus</name>
    <dbReference type="NCBI Taxonomy" id="30991"/>
    <lineage>
        <taxon>Eukaryota</taxon>
        <taxon>Metazoa</taxon>
        <taxon>Chordata</taxon>
        <taxon>Craniata</taxon>
        <taxon>Vertebrata</taxon>
        <taxon>Euteleostomi</taxon>
        <taxon>Actinopterygii</taxon>
        <taxon>Neopterygii</taxon>
        <taxon>Teleostei</taxon>
        <taxon>Ostariophysi</taxon>
        <taxon>Siluriformes</taxon>
        <taxon>Siluridae</taxon>
        <taxon>Silurus</taxon>
    </lineage>
</organism>
<dbReference type="PROSITE" id="PS50262">
    <property type="entry name" value="G_PROTEIN_RECEP_F1_2"/>
    <property type="match status" value="1"/>
</dbReference>
<keyword evidence="4" id="KW-0297">G-protein coupled receptor</keyword>
<dbReference type="AlphaFoldDB" id="A0AAD5FHZ3"/>
<feature type="transmembrane region" description="Helical" evidence="10">
    <location>
        <begin position="93"/>
        <end position="117"/>
    </location>
</feature>
<evidence type="ECO:0000256" key="7">
    <source>
        <dbReference type="ARBA" id="ARBA00023180"/>
    </source>
</evidence>
<keyword evidence="8" id="KW-0807">Transducer</keyword>
<keyword evidence="3 10" id="KW-1133">Transmembrane helix</keyword>
<evidence type="ECO:0000256" key="6">
    <source>
        <dbReference type="ARBA" id="ARBA00023170"/>
    </source>
</evidence>
<dbReference type="PANTHER" id="PTHR24232">
    <property type="entry name" value="G-PROTEIN COUPLED RECEPTOR"/>
    <property type="match status" value="1"/>
</dbReference>
<feature type="transmembrane region" description="Helical" evidence="10">
    <location>
        <begin position="157"/>
        <end position="181"/>
    </location>
</feature>
<evidence type="ECO:0000256" key="2">
    <source>
        <dbReference type="ARBA" id="ARBA00022692"/>
    </source>
</evidence>
<evidence type="ECO:0000256" key="5">
    <source>
        <dbReference type="ARBA" id="ARBA00023136"/>
    </source>
</evidence>
<evidence type="ECO:0000259" key="11">
    <source>
        <dbReference type="PROSITE" id="PS50262"/>
    </source>
</evidence>
<evidence type="ECO:0000256" key="10">
    <source>
        <dbReference type="SAM" id="Phobius"/>
    </source>
</evidence>
<dbReference type="SUPFAM" id="SSF81321">
    <property type="entry name" value="Family A G protein-coupled receptor-like"/>
    <property type="match status" value="1"/>
</dbReference>
<dbReference type="InterPro" id="IPR000276">
    <property type="entry name" value="GPCR_Rhodpsn"/>
</dbReference>